<gene>
    <name evidence="1" type="ORF">Cgig2_012688</name>
</gene>
<accession>A0A9Q1QAM1</accession>
<organism evidence="1 2">
    <name type="scientific">Carnegiea gigantea</name>
    <dbReference type="NCBI Taxonomy" id="171969"/>
    <lineage>
        <taxon>Eukaryota</taxon>
        <taxon>Viridiplantae</taxon>
        <taxon>Streptophyta</taxon>
        <taxon>Embryophyta</taxon>
        <taxon>Tracheophyta</taxon>
        <taxon>Spermatophyta</taxon>
        <taxon>Magnoliopsida</taxon>
        <taxon>eudicotyledons</taxon>
        <taxon>Gunneridae</taxon>
        <taxon>Pentapetalae</taxon>
        <taxon>Caryophyllales</taxon>
        <taxon>Cactineae</taxon>
        <taxon>Cactaceae</taxon>
        <taxon>Cactoideae</taxon>
        <taxon>Echinocereeae</taxon>
        <taxon>Carnegiea</taxon>
    </lineage>
</organism>
<evidence type="ECO:0000313" key="2">
    <source>
        <dbReference type="Proteomes" id="UP001153076"/>
    </source>
</evidence>
<evidence type="ECO:0000313" key="1">
    <source>
        <dbReference type="EMBL" id="KAJ8433995.1"/>
    </source>
</evidence>
<reference evidence="1" key="1">
    <citation type="submission" date="2022-04" db="EMBL/GenBank/DDBJ databases">
        <title>Carnegiea gigantea Genome sequencing and assembly v2.</title>
        <authorList>
            <person name="Copetti D."/>
            <person name="Sanderson M.J."/>
            <person name="Burquez A."/>
            <person name="Wojciechowski M.F."/>
        </authorList>
    </citation>
    <scope>NUCLEOTIDE SEQUENCE</scope>
    <source>
        <strain evidence="1">SGP5-SGP5p</strain>
        <tissue evidence="1">Aerial part</tissue>
    </source>
</reference>
<dbReference type="EMBL" id="JAKOGI010000506">
    <property type="protein sequence ID" value="KAJ8433995.1"/>
    <property type="molecule type" value="Genomic_DNA"/>
</dbReference>
<dbReference type="Proteomes" id="UP001153076">
    <property type="component" value="Unassembled WGS sequence"/>
</dbReference>
<dbReference type="AlphaFoldDB" id="A0A9Q1QAM1"/>
<sequence>MCMALIQGQVATLEIAPAPGSAPLRQEFQIDVKEKKNCRRRSSFKILSVTCFRNKRNREPKRSIEEQGKTRFPHLTLDLKSLFALRSTQALVKKMYSNFTYKQPPNGCLTRLLSPIQRKTYSNELATLGAVLRELARMSYLKRNLRLFVSAILEECEGLALNSFCSLDIVDRGRKVLLILKVLKKINRSVFLKQIDHVRVAARVLASERG</sequence>
<protein>
    <submittedName>
        <fullName evidence="1">Uncharacterized protein</fullName>
    </submittedName>
</protein>
<proteinExistence type="predicted"/>
<name>A0A9Q1QAM1_9CARY</name>
<keyword evidence="2" id="KW-1185">Reference proteome</keyword>
<comment type="caution">
    <text evidence="1">The sequence shown here is derived from an EMBL/GenBank/DDBJ whole genome shotgun (WGS) entry which is preliminary data.</text>
</comment>